<reference evidence="16 17" key="1">
    <citation type="submission" date="2018-03" db="EMBL/GenBank/DDBJ databases">
        <title>Genome sequence of the symbiotic type strain Mesorhizobium helmanticense CSLC115NT isolated from Lotus corniculatus nodules.</title>
        <authorList>
            <person name="Sannazzaro A.I."/>
            <person name="Torres Tejerizo G.A."/>
            <person name="Dip D."/>
            <person name="Caballero M."/>
            <person name="Pistorio M."/>
            <person name="Estrella M.J."/>
        </authorList>
    </citation>
    <scope>NUCLEOTIDE SEQUENCE [LARGE SCALE GENOMIC DNA]</scope>
    <source>
        <strain evidence="16 17">CSLC115N</strain>
    </source>
</reference>
<dbReference type="GO" id="GO:0005886">
    <property type="term" value="C:plasma membrane"/>
    <property type="evidence" value="ECO:0007669"/>
    <property type="project" value="UniProtKB-SubCell"/>
</dbReference>
<dbReference type="InterPro" id="IPR051459">
    <property type="entry name" value="Cytochrome_c-type_DH"/>
</dbReference>
<feature type="binding site" description="covalent" evidence="12">
    <location>
        <position position="187"/>
    </location>
    <ligand>
        <name>heme c</name>
        <dbReference type="ChEBI" id="CHEBI:61717"/>
        <label>2</label>
    </ligand>
</feature>
<dbReference type="Proteomes" id="UP000240259">
    <property type="component" value="Unassembled WGS sequence"/>
</dbReference>
<dbReference type="PROSITE" id="PS51007">
    <property type="entry name" value="CYTC"/>
    <property type="match status" value="3"/>
</dbReference>
<keyword evidence="2" id="KW-0813">Transport</keyword>
<dbReference type="AlphaFoldDB" id="A0A2T4J1U2"/>
<evidence type="ECO:0000259" key="15">
    <source>
        <dbReference type="PROSITE" id="PS51007"/>
    </source>
</evidence>
<comment type="caution">
    <text evidence="16">The sequence shown here is derived from an EMBL/GenBank/DDBJ whole genome shotgun (WGS) entry which is preliminary data.</text>
</comment>
<evidence type="ECO:0000256" key="9">
    <source>
        <dbReference type="ARBA" id="ARBA00022982"/>
    </source>
</evidence>
<feature type="binding site" description="axial binding residue" evidence="13">
    <location>
        <position position="191"/>
    </location>
    <ligand>
        <name>heme c</name>
        <dbReference type="ChEBI" id="CHEBI:61717"/>
        <label>2</label>
    </ligand>
    <ligandPart>
        <name>Fe</name>
        <dbReference type="ChEBI" id="CHEBI:18248"/>
    </ligandPart>
</feature>
<dbReference type="EMBL" id="PZJX01000006">
    <property type="protein sequence ID" value="PTE11876.1"/>
    <property type="molecule type" value="Genomic_DNA"/>
</dbReference>
<name>A0A2T4J1U2_9HYPH</name>
<evidence type="ECO:0000256" key="8">
    <source>
        <dbReference type="ARBA" id="ARBA00022737"/>
    </source>
</evidence>
<protein>
    <submittedName>
        <fullName evidence="16">Alcohol dehydrogenase</fullName>
    </submittedName>
</protein>
<dbReference type="InterPro" id="IPR014353">
    <property type="entry name" value="Membr-bd_ADH_cyt_c"/>
</dbReference>
<feature type="chain" id="PRO_5015679772" evidence="14">
    <location>
        <begin position="23"/>
        <end position="405"/>
    </location>
</feature>
<dbReference type="InterPro" id="IPR036909">
    <property type="entry name" value="Cyt_c-like_dom_sf"/>
</dbReference>
<keyword evidence="6 13" id="KW-0479">Metal-binding</keyword>
<feature type="signal peptide" evidence="14">
    <location>
        <begin position="1"/>
        <end position="22"/>
    </location>
</feature>
<gene>
    <name evidence="16" type="ORF">C9427_04140</name>
</gene>
<dbReference type="GO" id="GO:0009055">
    <property type="term" value="F:electron transfer activity"/>
    <property type="evidence" value="ECO:0007669"/>
    <property type="project" value="InterPro"/>
</dbReference>
<dbReference type="SUPFAM" id="SSF46626">
    <property type="entry name" value="Cytochrome c"/>
    <property type="match status" value="3"/>
</dbReference>
<sequence length="405" mass="42822">MKKFVFTMVIGATALTVGPAMSADQADQIMRGQYQAVLGDCAGCHNQPGGKPLAGGLPLETPFGTLVAPNITPDRTTGIGNWTETDFHNAMKTGIGHNGVRLYPAMPYPAYTRMNDRDISDLWAYLTTVEPVSNKVEANRLPFPLNIRLAMLGWNALNFTEEAFKPDPAKSAEWNRGAYIVQGPGHCGTCHTPKSFLGADKDSGFLQGASLQGWFAPDITGNAQSGLGKWSEGDLVRYLKTGVNAHSIASGPMAEAVENSTSKMTDPDLKAVAVYLKSLSPDPGNTQPAKPDEARMATGEAIYRDNCSACHGGDGDGAGELFPALAGNSIVAQGNTETLARVVLAGSQAVHTTHAPTTPAMPSLAWRLKDQEIADVLTYVRGSWGNNAPAVSSGDVAAVRKQLLP</sequence>
<keyword evidence="8" id="KW-0677">Repeat</keyword>
<keyword evidence="5" id="KW-0679">Respiratory chain</keyword>
<organism evidence="16 17">
    <name type="scientific">Mesorhizobium helmanticense</name>
    <dbReference type="NCBI Taxonomy" id="1776423"/>
    <lineage>
        <taxon>Bacteria</taxon>
        <taxon>Pseudomonadati</taxon>
        <taxon>Pseudomonadota</taxon>
        <taxon>Alphaproteobacteria</taxon>
        <taxon>Hyphomicrobiales</taxon>
        <taxon>Phyllobacteriaceae</taxon>
        <taxon>Mesorhizobium</taxon>
    </lineage>
</organism>
<evidence type="ECO:0000256" key="11">
    <source>
        <dbReference type="ARBA" id="ARBA00023136"/>
    </source>
</evidence>
<feature type="domain" description="Cytochrome c" evidence="15">
    <location>
        <begin position="294"/>
        <end position="384"/>
    </location>
</feature>
<evidence type="ECO:0000256" key="4">
    <source>
        <dbReference type="ARBA" id="ARBA00022617"/>
    </source>
</evidence>
<keyword evidence="10 13" id="KW-0408">Iron</keyword>
<dbReference type="PRINTS" id="PR00605">
    <property type="entry name" value="CYTCHROMECIC"/>
</dbReference>
<dbReference type="OrthoDB" id="9811281at2"/>
<dbReference type="GO" id="GO:0005506">
    <property type="term" value="F:iron ion binding"/>
    <property type="evidence" value="ECO:0007669"/>
    <property type="project" value="InterPro"/>
</dbReference>
<feature type="binding site" description="covalent" evidence="12">
    <location>
        <position position="307"/>
    </location>
    <ligand>
        <name>heme c</name>
        <dbReference type="ChEBI" id="CHEBI:61717"/>
        <label>3</label>
    </ligand>
</feature>
<feature type="binding site" description="covalent" evidence="12">
    <location>
        <position position="190"/>
    </location>
    <ligand>
        <name>heme c</name>
        <dbReference type="ChEBI" id="CHEBI:61717"/>
        <label>2</label>
    </ligand>
</feature>
<feature type="binding site" description="covalent" evidence="12">
    <location>
        <position position="310"/>
    </location>
    <ligand>
        <name>heme c</name>
        <dbReference type="ChEBI" id="CHEBI:61717"/>
        <label>3</label>
    </ligand>
</feature>
<evidence type="ECO:0000313" key="16">
    <source>
        <dbReference type="EMBL" id="PTE11876.1"/>
    </source>
</evidence>
<dbReference type="Pfam" id="PF00034">
    <property type="entry name" value="Cytochrom_C"/>
    <property type="match status" value="3"/>
</dbReference>
<accession>A0A2T4J1U2</accession>
<evidence type="ECO:0000313" key="17">
    <source>
        <dbReference type="Proteomes" id="UP000240259"/>
    </source>
</evidence>
<feature type="binding site" description="covalent" evidence="12">
    <location>
        <position position="41"/>
    </location>
    <ligand>
        <name>heme c</name>
        <dbReference type="ChEBI" id="CHEBI:61717"/>
        <label>1</label>
    </ligand>
</feature>
<comment type="cofactor">
    <cofactor evidence="12">
        <name>heme c</name>
        <dbReference type="ChEBI" id="CHEBI:61717"/>
    </cofactor>
    <text evidence="12">Binds 3 heme c groups covalently per subunit.</text>
</comment>
<keyword evidence="7 14" id="KW-0732">Signal</keyword>
<evidence type="ECO:0000256" key="6">
    <source>
        <dbReference type="ARBA" id="ARBA00022723"/>
    </source>
</evidence>
<dbReference type="RefSeq" id="WP_107647916.1">
    <property type="nucleotide sequence ID" value="NZ_PZJX01000006.1"/>
</dbReference>
<evidence type="ECO:0000256" key="14">
    <source>
        <dbReference type="SAM" id="SignalP"/>
    </source>
</evidence>
<dbReference type="GO" id="GO:0020037">
    <property type="term" value="F:heme binding"/>
    <property type="evidence" value="ECO:0007669"/>
    <property type="project" value="InterPro"/>
</dbReference>
<feature type="binding site" description="axial binding residue" evidence="13">
    <location>
        <position position="311"/>
    </location>
    <ligand>
        <name>heme c</name>
        <dbReference type="ChEBI" id="CHEBI:61717"/>
        <label>3</label>
    </ligand>
    <ligandPart>
        <name>Fe</name>
        <dbReference type="ChEBI" id="CHEBI:18248"/>
    </ligandPart>
</feature>
<feature type="domain" description="Cytochrome c" evidence="15">
    <location>
        <begin position="172"/>
        <end position="280"/>
    </location>
</feature>
<dbReference type="PANTHER" id="PTHR35008:SF8">
    <property type="entry name" value="ALCOHOL DEHYDROGENASE CYTOCHROME C SUBUNIT"/>
    <property type="match status" value="1"/>
</dbReference>
<comment type="subcellular location">
    <subcellularLocation>
        <location evidence="1">Cell membrane</location>
    </subcellularLocation>
</comment>
<keyword evidence="17" id="KW-1185">Reference proteome</keyword>
<dbReference type="GO" id="GO:0016614">
    <property type="term" value="F:oxidoreductase activity, acting on CH-OH group of donors"/>
    <property type="evidence" value="ECO:0007669"/>
    <property type="project" value="InterPro"/>
</dbReference>
<evidence type="ECO:0000256" key="7">
    <source>
        <dbReference type="ARBA" id="ARBA00022729"/>
    </source>
</evidence>
<feature type="binding site" description="covalent" evidence="12">
    <location>
        <position position="44"/>
    </location>
    <ligand>
        <name>heme c</name>
        <dbReference type="ChEBI" id="CHEBI:61717"/>
        <label>1</label>
    </ligand>
</feature>
<proteinExistence type="predicted"/>
<evidence type="ECO:0000256" key="5">
    <source>
        <dbReference type="ARBA" id="ARBA00022660"/>
    </source>
</evidence>
<dbReference type="InterPro" id="IPR008168">
    <property type="entry name" value="Cyt_C_IC"/>
</dbReference>
<dbReference type="PIRSF" id="PIRSF000018">
    <property type="entry name" value="Mb_ADH_cyt_c"/>
    <property type="match status" value="1"/>
</dbReference>
<keyword evidence="11" id="KW-0472">Membrane</keyword>
<dbReference type="Gene3D" id="1.10.760.10">
    <property type="entry name" value="Cytochrome c-like domain"/>
    <property type="match status" value="3"/>
</dbReference>
<keyword evidence="3" id="KW-1003">Cell membrane</keyword>
<evidence type="ECO:0000256" key="2">
    <source>
        <dbReference type="ARBA" id="ARBA00022448"/>
    </source>
</evidence>
<evidence type="ECO:0000256" key="10">
    <source>
        <dbReference type="ARBA" id="ARBA00023004"/>
    </source>
</evidence>
<dbReference type="InterPro" id="IPR009056">
    <property type="entry name" value="Cyt_c-like_dom"/>
</dbReference>
<keyword evidence="4 12" id="KW-0349">Heme</keyword>
<evidence type="ECO:0000256" key="12">
    <source>
        <dbReference type="PIRSR" id="PIRSR000018-50"/>
    </source>
</evidence>
<feature type="domain" description="Cytochrome c" evidence="15">
    <location>
        <begin position="27"/>
        <end position="130"/>
    </location>
</feature>
<keyword evidence="9" id="KW-0249">Electron transport</keyword>
<evidence type="ECO:0000256" key="1">
    <source>
        <dbReference type="ARBA" id="ARBA00004236"/>
    </source>
</evidence>
<feature type="binding site" description="axial binding residue" evidence="13">
    <location>
        <position position="45"/>
    </location>
    <ligand>
        <name>heme c</name>
        <dbReference type="ChEBI" id="CHEBI:61717"/>
        <label>1</label>
    </ligand>
    <ligandPart>
        <name>Fe</name>
        <dbReference type="ChEBI" id="CHEBI:18248"/>
    </ligandPart>
</feature>
<evidence type="ECO:0000256" key="3">
    <source>
        <dbReference type="ARBA" id="ARBA00022475"/>
    </source>
</evidence>
<evidence type="ECO:0000256" key="13">
    <source>
        <dbReference type="PIRSR" id="PIRSR000018-51"/>
    </source>
</evidence>
<dbReference type="PANTHER" id="PTHR35008">
    <property type="entry name" value="BLL4482 PROTEIN-RELATED"/>
    <property type="match status" value="1"/>
</dbReference>